<accession>A0ABS2S4C4</accession>
<dbReference type="EMBL" id="JAFBCL010000001">
    <property type="protein sequence ID" value="MBM7809951.1"/>
    <property type="molecule type" value="Genomic_DNA"/>
</dbReference>
<name>A0ABS2S4C4_9PSEU</name>
<dbReference type="Proteomes" id="UP001195724">
    <property type="component" value="Unassembled WGS sequence"/>
</dbReference>
<evidence type="ECO:0000313" key="3">
    <source>
        <dbReference type="EMBL" id="MBM7809951.1"/>
    </source>
</evidence>
<sequence>MSAPAALPGGSGAVGAGRRVVGWGVTAVARALAVLPPRWIRSALALASARARPASYAEAEAARRTVTAVSLRCAGPGCLPRSIATALLCRLRGAWPTWRVGVRTSPFSAHAWVEAEGRPVAEPPGTDRLHVLMTVPPPGPPGARDPGEGPVDR</sequence>
<reference evidence="3 4" key="1">
    <citation type="submission" date="2021-01" db="EMBL/GenBank/DDBJ databases">
        <title>Sequencing the genomes of 1000 actinobacteria strains.</title>
        <authorList>
            <person name="Klenk H.-P."/>
        </authorList>
    </citation>
    <scope>NUCLEOTIDE SEQUENCE [LARGE SCALE GENOMIC DNA]</scope>
    <source>
        <strain evidence="3 4">DSM 44581</strain>
    </source>
</reference>
<protein>
    <recommendedName>
        <fullName evidence="2">Microcin J25-processing protein McjB C-terminal domain-containing protein</fullName>
    </recommendedName>
</protein>
<proteinExistence type="predicted"/>
<evidence type="ECO:0000259" key="2">
    <source>
        <dbReference type="Pfam" id="PF13471"/>
    </source>
</evidence>
<feature type="region of interest" description="Disordered" evidence="1">
    <location>
        <begin position="134"/>
        <end position="153"/>
    </location>
</feature>
<keyword evidence="4" id="KW-1185">Reference proteome</keyword>
<evidence type="ECO:0000313" key="4">
    <source>
        <dbReference type="Proteomes" id="UP001195724"/>
    </source>
</evidence>
<dbReference type="InterPro" id="IPR032708">
    <property type="entry name" value="McjB_C"/>
</dbReference>
<organism evidence="3 4">
    <name type="scientific">Saccharothrix algeriensis</name>
    <dbReference type="NCBI Taxonomy" id="173560"/>
    <lineage>
        <taxon>Bacteria</taxon>
        <taxon>Bacillati</taxon>
        <taxon>Actinomycetota</taxon>
        <taxon>Actinomycetes</taxon>
        <taxon>Pseudonocardiales</taxon>
        <taxon>Pseudonocardiaceae</taxon>
        <taxon>Saccharothrix</taxon>
    </lineage>
</organism>
<evidence type="ECO:0000256" key="1">
    <source>
        <dbReference type="SAM" id="MobiDB-lite"/>
    </source>
</evidence>
<dbReference type="RefSeq" id="WP_307819508.1">
    <property type="nucleotide sequence ID" value="NZ_JAFBCL010000001.1"/>
</dbReference>
<dbReference type="InterPro" id="IPR053521">
    <property type="entry name" value="McjB-like"/>
</dbReference>
<feature type="domain" description="Microcin J25-processing protein McjB C-terminal" evidence="2">
    <location>
        <begin position="26"/>
        <end position="134"/>
    </location>
</feature>
<dbReference type="NCBIfam" id="NF033537">
    <property type="entry name" value="lasso_biosyn_B2"/>
    <property type="match status" value="1"/>
</dbReference>
<dbReference type="Pfam" id="PF13471">
    <property type="entry name" value="Transglut_core3"/>
    <property type="match status" value="1"/>
</dbReference>
<comment type="caution">
    <text evidence="3">The sequence shown here is derived from an EMBL/GenBank/DDBJ whole genome shotgun (WGS) entry which is preliminary data.</text>
</comment>
<gene>
    <name evidence="3" type="ORF">JOE68_000816</name>
</gene>